<dbReference type="Proteomes" id="UP001162972">
    <property type="component" value="Chromosome 2"/>
</dbReference>
<name>A0AAD6NTN8_9ROSI</name>
<dbReference type="EMBL" id="JAPFFJ010000017">
    <property type="protein sequence ID" value="KAJ6404710.1"/>
    <property type="molecule type" value="Genomic_DNA"/>
</dbReference>
<sequence>MDVGFESRLSNLLLQFSHSLLTTLWESKEFQSSCPCMDVSMYECMMILLARRYYQQGFPF</sequence>
<evidence type="ECO:0000313" key="1">
    <source>
        <dbReference type="EMBL" id="KAJ6404710.1"/>
    </source>
</evidence>
<gene>
    <name evidence="1" type="ORF">OIU84_012807</name>
</gene>
<accession>A0AAD6NTN8</accession>
<keyword evidence="2" id="KW-1185">Reference proteome</keyword>
<protein>
    <submittedName>
        <fullName evidence="1">Uncharacterized protein</fullName>
    </submittedName>
</protein>
<organism evidence="1 2">
    <name type="scientific">Salix udensis</name>
    <dbReference type="NCBI Taxonomy" id="889485"/>
    <lineage>
        <taxon>Eukaryota</taxon>
        <taxon>Viridiplantae</taxon>
        <taxon>Streptophyta</taxon>
        <taxon>Embryophyta</taxon>
        <taxon>Tracheophyta</taxon>
        <taxon>Spermatophyta</taxon>
        <taxon>Magnoliopsida</taxon>
        <taxon>eudicotyledons</taxon>
        <taxon>Gunneridae</taxon>
        <taxon>Pentapetalae</taxon>
        <taxon>rosids</taxon>
        <taxon>fabids</taxon>
        <taxon>Malpighiales</taxon>
        <taxon>Salicaceae</taxon>
        <taxon>Saliceae</taxon>
        <taxon>Salix</taxon>
    </lineage>
</organism>
<comment type="caution">
    <text evidence="1">The sequence shown here is derived from an EMBL/GenBank/DDBJ whole genome shotgun (WGS) entry which is preliminary data.</text>
</comment>
<dbReference type="AlphaFoldDB" id="A0AAD6NTN8"/>
<proteinExistence type="predicted"/>
<evidence type="ECO:0000313" key="2">
    <source>
        <dbReference type="Proteomes" id="UP001162972"/>
    </source>
</evidence>
<feature type="non-terminal residue" evidence="1">
    <location>
        <position position="60"/>
    </location>
</feature>
<reference evidence="1 2" key="1">
    <citation type="journal article" date="2023" name="Int. J. Mol. Sci.">
        <title>De Novo Assembly and Annotation of 11 Diverse Shrub Willow (Salix) Genomes Reveals Novel Gene Organization in Sex-Linked Regions.</title>
        <authorList>
            <person name="Hyden B."/>
            <person name="Feng K."/>
            <person name="Yates T.B."/>
            <person name="Jawdy S."/>
            <person name="Cereghino C."/>
            <person name="Smart L.B."/>
            <person name="Muchero W."/>
        </authorList>
    </citation>
    <scope>NUCLEOTIDE SEQUENCE [LARGE SCALE GENOMIC DNA]</scope>
    <source>
        <tissue evidence="1">Shoot tip</tissue>
    </source>
</reference>